<sequence>MDIEAGKPVFIEELVEQSGYIGQTVRATGTLHSYNPTTDRASLADGQYAVLIDTRLLGVMQYHIGQTYQFIGVVASAPNEAAPELFDDARCSLSIVLQARVAREVDGLDMAVYRKSVAALRRFLDGTEEAQS</sequence>
<comment type="caution">
    <text evidence="1">The sequence shown here is derived from an EMBL/GenBank/DDBJ whole genome shotgun (WGS) entry which is preliminary data.</text>
</comment>
<dbReference type="OrthoDB" id="342190at2759"/>
<evidence type="ECO:0000313" key="1">
    <source>
        <dbReference type="EMBL" id="KAJ2675748.1"/>
    </source>
</evidence>
<dbReference type="PANTHER" id="PTHR33905:SF1">
    <property type="entry name" value="CST COMPLEX SUBUNIT TEN1"/>
    <property type="match status" value="1"/>
</dbReference>
<dbReference type="Proteomes" id="UP001151518">
    <property type="component" value="Unassembled WGS sequence"/>
</dbReference>
<dbReference type="GO" id="GO:0010521">
    <property type="term" value="F:telomerase inhibitor activity"/>
    <property type="evidence" value="ECO:0007669"/>
    <property type="project" value="TreeGrafter"/>
</dbReference>
<gene>
    <name evidence="1" type="ORF">GGI25_003842</name>
</gene>
<dbReference type="Pfam" id="PF15490">
    <property type="entry name" value="Ten1_2"/>
    <property type="match status" value="1"/>
</dbReference>
<accession>A0A9W8G593</accession>
<name>A0A9W8G593_9FUNG</name>
<dbReference type="GO" id="GO:0032211">
    <property type="term" value="P:negative regulation of telomere maintenance via telomerase"/>
    <property type="evidence" value="ECO:0007669"/>
    <property type="project" value="TreeGrafter"/>
</dbReference>
<proteinExistence type="predicted"/>
<dbReference type="GO" id="GO:0042162">
    <property type="term" value="F:telomeric DNA binding"/>
    <property type="evidence" value="ECO:0007669"/>
    <property type="project" value="TreeGrafter"/>
</dbReference>
<evidence type="ECO:0000313" key="2">
    <source>
        <dbReference type="Proteomes" id="UP001151518"/>
    </source>
</evidence>
<dbReference type="AlphaFoldDB" id="A0A9W8G593"/>
<dbReference type="PANTHER" id="PTHR33905">
    <property type="entry name" value="CST COMPLEX SUBUNIT TEN1"/>
    <property type="match status" value="1"/>
</dbReference>
<dbReference type="GO" id="GO:0003697">
    <property type="term" value="F:single-stranded DNA binding"/>
    <property type="evidence" value="ECO:0007669"/>
    <property type="project" value="InterPro"/>
</dbReference>
<dbReference type="EMBL" id="JANBTW010000045">
    <property type="protein sequence ID" value="KAJ2675748.1"/>
    <property type="molecule type" value="Genomic_DNA"/>
</dbReference>
<protein>
    <submittedName>
        <fullName evidence="1">Uncharacterized protein</fullName>
    </submittedName>
</protein>
<dbReference type="GO" id="GO:1990879">
    <property type="term" value="C:CST complex"/>
    <property type="evidence" value="ECO:0007669"/>
    <property type="project" value="InterPro"/>
</dbReference>
<reference evidence="1" key="1">
    <citation type="submission" date="2022-07" db="EMBL/GenBank/DDBJ databases">
        <title>Phylogenomic reconstructions and comparative analyses of Kickxellomycotina fungi.</title>
        <authorList>
            <person name="Reynolds N.K."/>
            <person name="Stajich J.E."/>
            <person name="Barry K."/>
            <person name="Grigoriev I.V."/>
            <person name="Crous P."/>
            <person name="Smith M.E."/>
        </authorList>
    </citation>
    <scope>NUCLEOTIDE SEQUENCE</scope>
    <source>
        <strain evidence="1">NRRL 3115</strain>
    </source>
</reference>
<dbReference type="Gene3D" id="2.40.50.140">
    <property type="entry name" value="Nucleic acid-binding proteins"/>
    <property type="match status" value="1"/>
</dbReference>
<dbReference type="InterPro" id="IPR029146">
    <property type="entry name" value="Ten1_animal_plant"/>
</dbReference>
<organism evidence="1 2">
    <name type="scientific">Coemansia spiralis</name>
    <dbReference type="NCBI Taxonomy" id="417178"/>
    <lineage>
        <taxon>Eukaryota</taxon>
        <taxon>Fungi</taxon>
        <taxon>Fungi incertae sedis</taxon>
        <taxon>Zoopagomycota</taxon>
        <taxon>Kickxellomycotina</taxon>
        <taxon>Kickxellomycetes</taxon>
        <taxon>Kickxellales</taxon>
        <taxon>Kickxellaceae</taxon>
        <taxon>Coemansia</taxon>
    </lineage>
</organism>
<dbReference type="InterPro" id="IPR012340">
    <property type="entry name" value="NA-bd_OB-fold"/>
</dbReference>